<evidence type="ECO:0000256" key="7">
    <source>
        <dbReference type="ARBA" id="ARBA00022840"/>
    </source>
</evidence>
<organism evidence="11 12">
    <name type="scientific">Methanoplanus endosymbiosus</name>
    <dbReference type="NCBI Taxonomy" id="33865"/>
    <lineage>
        <taxon>Archaea</taxon>
        <taxon>Methanobacteriati</taxon>
        <taxon>Methanobacteriota</taxon>
        <taxon>Stenosarchaea group</taxon>
        <taxon>Methanomicrobia</taxon>
        <taxon>Methanomicrobiales</taxon>
        <taxon>Methanomicrobiaceae</taxon>
        <taxon>Methanoplanus</taxon>
    </lineage>
</organism>
<dbReference type="InterPro" id="IPR010918">
    <property type="entry name" value="PurM-like_C_dom"/>
</dbReference>
<evidence type="ECO:0000256" key="2">
    <source>
        <dbReference type="ARBA" id="ARBA00013047"/>
    </source>
</evidence>
<dbReference type="AlphaFoldDB" id="A0A9E7PKD1"/>
<evidence type="ECO:0000256" key="3">
    <source>
        <dbReference type="ARBA" id="ARBA00022490"/>
    </source>
</evidence>
<dbReference type="PANTHER" id="PTHR10520">
    <property type="entry name" value="TRIFUNCTIONAL PURINE BIOSYNTHETIC PROTEIN ADENOSINE-3-RELATED"/>
    <property type="match status" value="1"/>
</dbReference>
<evidence type="ECO:0000256" key="6">
    <source>
        <dbReference type="ARBA" id="ARBA00022755"/>
    </source>
</evidence>
<dbReference type="Proteomes" id="UP001060368">
    <property type="component" value="Chromosome"/>
</dbReference>
<evidence type="ECO:0000259" key="10">
    <source>
        <dbReference type="Pfam" id="PF02769"/>
    </source>
</evidence>
<comment type="catalytic activity">
    <reaction evidence="8">
        <text>2-formamido-N(1)-(5-O-phospho-beta-D-ribosyl)acetamidine + ATP = 5-amino-1-(5-phospho-beta-D-ribosyl)imidazole + ADP + phosphate + H(+)</text>
        <dbReference type="Rhea" id="RHEA:23032"/>
        <dbReference type="ChEBI" id="CHEBI:15378"/>
        <dbReference type="ChEBI" id="CHEBI:30616"/>
        <dbReference type="ChEBI" id="CHEBI:43474"/>
        <dbReference type="ChEBI" id="CHEBI:137981"/>
        <dbReference type="ChEBI" id="CHEBI:147287"/>
        <dbReference type="ChEBI" id="CHEBI:456216"/>
        <dbReference type="EC" id="6.3.3.1"/>
    </reaction>
</comment>
<feature type="domain" description="PurM-like C-terminal" evidence="10">
    <location>
        <begin position="175"/>
        <end position="330"/>
    </location>
</feature>
<dbReference type="HAMAP" id="MF_00741">
    <property type="entry name" value="AIRS"/>
    <property type="match status" value="1"/>
</dbReference>
<reference evidence="11" key="1">
    <citation type="submission" date="2022-04" db="EMBL/GenBank/DDBJ databases">
        <title>Complete genome of Methanoplanus endosymbiosus DSM 3599.</title>
        <authorList>
            <person name="Chen S.-C."/>
            <person name="You Y.-T."/>
            <person name="Zhou Y.-Z."/>
            <person name="Lai M.-C."/>
        </authorList>
    </citation>
    <scope>NUCLEOTIDE SEQUENCE</scope>
    <source>
        <strain evidence="11">DSM 3599</strain>
    </source>
</reference>
<dbReference type="NCBIfam" id="TIGR00878">
    <property type="entry name" value="purM"/>
    <property type="match status" value="1"/>
</dbReference>
<dbReference type="InterPro" id="IPR036921">
    <property type="entry name" value="PurM-like_N_sf"/>
</dbReference>
<keyword evidence="6 8" id="KW-0658">Purine biosynthesis</keyword>
<dbReference type="InterPro" id="IPR036676">
    <property type="entry name" value="PurM-like_C_sf"/>
</dbReference>
<keyword evidence="4 8" id="KW-0436">Ligase</keyword>
<feature type="domain" description="PurM-like N-terminal" evidence="9">
    <location>
        <begin position="51"/>
        <end position="162"/>
    </location>
</feature>
<keyword evidence="5 8" id="KW-0547">Nucleotide-binding</keyword>
<comment type="subcellular location">
    <subcellularLocation>
        <location evidence="8">Cytoplasm</location>
    </subcellularLocation>
</comment>
<dbReference type="GeneID" id="74307754"/>
<evidence type="ECO:0000259" key="9">
    <source>
        <dbReference type="Pfam" id="PF00586"/>
    </source>
</evidence>
<dbReference type="CDD" id="cd02196">
    <property type="entry name" value="PurM"/>
    <property type="match status" value="1"/>
</dbReference>
<keyword evidence="7 8" id="KW-0067">ATP-binding</keyword>
<dbReference type="PANTHER" id="PTHR10520:SF12">
    <property type="entry name" value="TRIFUNCTIONAL PURINE BIOSYNTHETIC PROTEIN ADENOSINE-3"/>
    <property type="match status" value="1"/>
</dbReference>
<protein>
    <recommendedName>
        <fullName evidence="2 8">Phosphoribosylformylglycinamidine cyclo-ligase</fullName>
        <ecNumber evidence="2 8">6.3.3.1</ecNumber>
    </recommendedName>
    <alternativeName>
        <fullName evidence="8">AIR synthase</fullName>
    </alternativeName>
    <alternativeName>
        <fullName evidence="8">AIRS</fullName>
    </alternativeName>
    <alternativeName>
        <fullName evidence="8">Phosphoribosyl-aminoimidazole synthetase</fullName>
    </alternativeName>
</protein>
<name>A0A9E7PKD1_9EURY</name>
<dbReference type="GO" id="GO:0005829">
    <property type="term" value="C:cytosol"/>
    <property type="evidence" value="ECO:0007669"/>
    <property type="project" value="TreeGrafter"/>
</dbReference>
<dbReference type="Pfam" id="PF02769">
    <property type="entry name" value="AIRS_C"/>
    <property type="match status" value="1"/>
</dbReference>
<dbReference type="GO" id="GO:0004637">
    <property type="term" value="F:phosphoribosylamine-glycine ligase activity"/>
    <property type="evidence" value="ECO:0007669"/>
    <property type="project" value="TreeGrafter"/>
</dbReference>
<evidence type="ECO:0000256" key="4">
    <source>
        <dbReference type="ARBA" id="ARBA00022598"/>
    </source>
</evidence>
<dbReference type="GO" id="GO:0004641">
    <property type="term" value="F:phosphoribosylformylglycinamidine cyclo-ligase activity"/>
    <property type="evidence" value="ECO:0007669"/>
    <property type="project" value="UniProtKB-UniRule"/>
</dbReference>
<dbReference type="InterPro" id="IPR004733">
    <property type="entry name" value="PurM_cligase"/>
</dbReference>
<sequence length="336" mass="36816">MNPLFEKKSHTYRDAGVDINLEAEGVSALVKMLTYRRTGDFGMYSNVGHFAGLVEFGEYVLALAVDGVGTKMLVADRMKDWSTLGIDCIAMNVNDLYVMNIEPIAFVDYIATESVQTDKMRQIGEGLNEGARLSNMNLIGGETATLKGLVNGLDLAGTCLGVQKKDKIIDGSGIKEDDLIFGLPSSGIHSNGLTLARNIVDSYAGYDEKMPWGKTLGEELLTPTRIYSEVLKVTDAAEVHGMCHITGGGLRNLERLGKFGFEIENPVKPQPVYDWIEEVGNVEKHEMYRTFNMGMGYVFIAPESEESEILRTAPDASVVGRISSSPGIRLEGEEFH</sequence>
<evidence type="ECO:0000256" key="5">
    <source>
        <dbReference type="ARBA" id="ARBA00022741"/>
    </source>
</evidence>
<comment type="similarity">
    <text evidence="8">Belongs to the AIR synthase family.</text>
</comment>
<keyword evidence="3 8" id="KW-0963">Cytoplasm</keyword>
<dbReference type="GO" id="GO:0005524">
    <property type="term" value="F:ATP binding"/>
    <property type="evidence" value="ECO:0007669"/>
    <property type="project" value="UniProtKB-KW"/>
</dbReference>
<gene>
    <name evidence="8 11" type="primary">purM</name>
    <name evidence="11" type="ORF">L6E24_08590</name>
</gene>
<evidence type="ECO:0000313" key="11">
    <source>
        <dbReference type="EMBL" id="UUX91435.1"/>
    </source>
</evidence>
<keyword evidence="12" id="KW-1185">Reference proteome</keyword>
<accession>A0A9E7PKD1</accession>
<evidence type="ECO:0000256" key="1">
    <source>
        <dbReference type="ARBA" id="ARBA00004686"/>
    </source>
</evidence>
<proteinExistence type="inferred from homology"/>
<dbReference type="RefSeq" id="WP_257741587.1">
    <property type="nucleotide sequence ID" value="NZ_CP096115.1"/>
</dbReference>
<dbReference type="EMBL" id="CP096115">
    <property type="protein sequence ID" value="UUX91435.1"/>
    <property type="molecule type" value="Genomic_DNA"/>
</dbReference>
<dbReference type="Gene3D" id="3.30.1330.10">
    <property type="entry name" value="PurM-like, N-terminal domain"/>
    <property type="match status" value="1"/>
</dbReference>
<dbReference type="Gene3D" id="3.90.650.10">
    <property type="entry name" value="PurM-like C-terminal domain"/>
    <property type="match status" value="1"/>
</dbReference>
<dbReference type="SUPFAM" id="SSF55326">
    <property type="entry name" value="PurM N-terminal domain-like"/>
    <property type="match status" value="1"/>
</dbReference>
<dbReference type="KEGG" id="mend:L6E24_08590"/>
<evidence type="ECO:0000313" key="12">
    <source>
        <dbReference type="Proteomes" id="UP001060368"/>
    </source>
</evidence>
<comment type="pathway">
    <text evidence="1 8">Purine metabolism; IMP biosynthesis via de novo pathway; 5-amino-1-(5-phospho-D-ribosyl)imidazole from N(2)-formyl-N(1)-(5-phospho-D-ribosyl)glycinamide: step 2/2.</text>
</comment>
<dbReference type="SUPFAM" id="SSF56042">
    <property type="entry name" value="PurM C-terminal domain-like"/>
    <property type="match status" value="1"/>
</dbReference>
<dbReference type="GO" id="GO:0006189">
    <property type="term" value="P:'de novo' IMP biosynthetic process"/>
    <property type="evidence" value="ECO:0007669"/>
    <property type="project" value="UniProtKB-UniRule"/>
</dbReference>
<dbReference type="InterPro" id="IPR016188">
    <property type="entry name" value="PurM-like_N"/>
</dbReference>
<dbReference type="Pfam" id="PF00586">
    <property type="entry name" value="AIRS"/>
    <property type="match status" value="1"/>
</dbReference>
<dbReference type="EC" id="6.3.3.1" evidence="2 8"/>
<evidence type="ECO:0000256" key="8">
    <source>
        <dbReference type="HAMAP-Rule" id="MF_00741"/>
    </source>
</evidence>
<dbReference type="GO" id="GO:0046084">
    <property type="term" value="P:adenine biosynthetic process"/>
    <property type="evidence" value="ECO:0007669"/>
    <property type="project" value="TreeGrafter"/>
</dbReference>
<dbReference type="FunFam" id="3.30.1330.10:FF:000020">
    <property type="entry name" value="Phosphoribosylformylglycinamidine cyclo-ligase"/>
    <property type="match status" value="1"/>
</dbReference>